<gene>
    <name evidence="1" type="ORF">OX90_13210</name>
</gene>
<protein>
    <submittedName>
        <fullName evidence="1">Uncharacterized protein</fullName>
    </submittedName>
</protein>
<accession>A0ABR5JP53</accession>
<evidence type="ECO:0000313" key="2">
    <source>
        <dbReference type="Proteomes" id="UP000037201"/>
    </source>
</evidence>
<dbReference type="Proteomes" id="UP000037201">
    <property type="component" value="Unassembled WGS sequence"/>
</dbReference>
<evidence type="ECO:0000313" key="1">
    <source>
        <dbReference type="EMBL" id="KOP59215.1"/>
    </source>
</evidence>
<name>A0ABR5JP53_9PSED</name>
<sequence length="188" mass="21024">MNDRIEAAIIKLKADAAGVVFTGFVTNAHVQPPAMLKGEVWGHVCADGLGTFADGHRIETSDIVQIHARGDSLWITTRSGSDYGILSFTPLGWTYFANFYQAHHRLDVLPPGSPTFHMPLPPVETFGLAKKHAEKPKLKPAPLNRIDRKRELRGPRENTEYMNRMEAFVQETIETLARNSAKTFDPEE</sequence>
<comment type="caution">
    <text evidence="1">The sequence shown here is derived from an EMBL/GenBank/DDBJ whole genome shotgun (WGS) entry which is preliminary data.</text>
</comment>
<reference evidence="1 2" key="2">
    <citation type="submission" date="2015-09" db="EMBL/GenBank/DDBJ databases">
        <title>Genome analysis of Pseudomonas syringae pv. porri LMG.</title>
        <authorList>
            <person name="Rombouts S."/>
        </authorList>
    </citation>
    <scope>NUCLEOTIDE SEQUENCE [LARGE SCALE GENOMIC DNA]</scope>
    <source>
        <strain evidence="1 2">LMG 28496</strain>
    </source>
</reference>
<keyword evidence="2" id="KW-1185">Reference proteome</keyword>
<reference evidence="1 2" key="1">
    <citation type="submission" date="2014-12" db="EMBL/GenBank/DDBJ databases">
        <authorList>
            <person name="Baeyen S."/>
        </authorList>
    </citation>
    <scope>NUCLEOTIDE SEQUENCE [LARGE SCALE GENOMIC DNA]</scope>
    <source>
        <strain evidence="1 2">LMG 28496</strain>
    </source>
</reference>
<dbReference type="EMBL" id="JUEU01000146">
    <property type="protein sequence ID" value="KOP59215.1"/>
    <property type="molecule type" value="Genomic_DNA"/>
</dbReference>
<proteinExistence type="predicted"/>
<organism evidence="1 2">
    <name type="scientific">Pseudomonas coronafaciens pv. porri</name>
    <dbReference type="NCBI Taxonomy" id="83964"/>
    <lineage>
        <taxon>Bacteria</taxon>
        <taxon>Pseudomonadati</taxon>
        <taxon>Pseudomonadota</taxon>
        <taxon>Gammaproteobacteria</taxon>
        <taxon>Pseudomonadales</taxon>
        <taxon>Pseudomonadaceae</taxon>
        <taxon>Pseudomonas</taxon>
        <taxon>Pseudomonas coronafaciens</taxon>
    </lineage>
</organism>
<dbReference type="RefSeq" id="WP_053486558.1">
    <property type="nucleotide sequence ID" value="NZ_JUEU01000146.1"/>
</dbReference>